<gene>
    <name evidence="6" type="primary">clpP</name>
    <name evidence="13" type="ORF">OCK74_02430</name>
</gene>
<dbReference type="CDD" id="cd07017">
    <property type="entry name" value="S14_ClpP_2"/>
    <property type="match status" value="1"/>
</dbReference>
<comment type="catalytic activity">
    <reaction evidence="5 6 8">
        <text>Hydrolysis of proteins to small peptides in the presence of ATP and magnesium. alpha-casein is the usual test substrate. In the absence of ATP, only oligopeptides shorter than five residues are hydrolyzed (such as succinyl-Leu-Tyr-|-NHMec, and Leu-Tyr-Leu-|-Tyr-Trp, in which cleavage of the -Tyr-|-Leu- and -Tyr-|-Trp bonds also occurs).</text>
        <dbReference type="EC" id="3.4.21.92"/>
    </reaction>
</comment>
<evidence type="ECO:0000256" key="7">
    <source>
        <dbReference type="PROSITE-ProRule" id="PRU10085"/>
    </source>
</evidence>
<evidence type="ECO:0000256" key="8">
    <source>
        <dbReference type="PROSITE-ProRule" id="PRU10086"/>
    </source>
</evidence>
<proteinExistence type="inferred from homology"/>
<dbReference type="NCBIfam" id="NF009205">
    <property type="entry name" value="PRK12553.1"/>
    <property type="match status" value="1"/>
</dbReference>
<evidence type="ECO:0000256" key="1">
    <source>
        <dbReference type="ARBA" id="ARBA00007039"/>
    </source>
</evidence>
<dbReference type="GO" id="GO:0051117">
    <property type="term" value="F:ATPase binding"/>
    <property type="evidence" value="ECO:0007669"/>
    <property type="project" value="TreeGrafter"/>
</dbReference>
<dbReference type="InterPro" id="IPR018215">
    <property type="entry name" value="ClpP_Ser_AS"/>
</dbReference>
<keyword evidence="4 6" id="KW-0720">Serine protease</keyword>
<sequence>MFLKDDIYSRLPLMQPQPQPSPEPGTPEEPETEEEREERAQMDTQMLYKRLEKYFFQTRSIYLWGIVDDKSAKDIVTKLMLLEADKSGEEIKFFISSPGGSVTSGMVIYDTMRMIKSPVSTICMGLAASMGSILLSGGTKGRRFIFPNGEVMIHQPSLGGHIQGVSADMEIHAEQIKRTKEMGARILADNTGQTFEKVMKDFNRDYWMDAQKSIEYGIVDKIIDKLY</sequence>
<dbReference type="PRINTS" id="PR00127">
    <property type="entry name" value="CLPPROTEASEP"/>
</dbReference>
<protein>
    <recommendedName>
        <fullName evidence="6 11">ATP-dependent Clp protease proteolytic subunit</fullName>
        <ecNumber evidence="6 9">3.4.21.92</ecNumber>
    </recommendedName>
    <alternativeName>
        <fullName evidence="6">Endopeptidase Clp</fullName>
    </alternativeName>
</protein>
<dbReference type="GO" id="GO:0009368">
    <property type="term" value="C:endopeptidase Clp complex"/>
    <property type="evidence" value="ECO:0007669"/>
    <property type="project" value="TreeGrafter"/>
</dbReference>
<evidence type="ECO:0000256" key="2">
    <source>
        <dbReference type="ARBA" id="ARBA00022670"/>
    </source>
</evidence>
<keyword evidence="6" id="KW-0963">Cytoplasm</keyword>
<feature type="region of interest" description="Disordered" evidence="12">
    <location>
        <begin position="1"/>
        <end position="41"/>
    </location>
</feature>
<keyword evidence="3 6" id="KW-0378">Hydrolase</keyword>
<dbReference type="Proteomes" id="UP001155483">
    <property type="component" value="Unassembled WGS sequence"/>
</dbReference>
<dbReference type="PROSITE" id="PS00381">
    <property type="entry name" value="CLP_PROTEASE_SER"/>
    <property type="match status" value="1"/>
</dbReference>
<dbReference type="AlphaFoldDB" id="A0A9X2XND8"/>
<dbReference type="PROSITE" id="PS00382">
    <property type="entry name" value="CLP_PROTEASE_HIS"/>
    <property type="match status" value="1"/>
</dbReference>
<keyword evidence="14" id="KW-1185">Reference proteome</keyword>
<dbReference type="InterPro" id="IPR001907">
    <property type="entry name" value="ClpP"/>
</dbReference>
<comment type="caution">
    <text evidence="13">The sequence shown here is derived from an EMBL/GenBank/DDBJ whole genome shotgun (WGS) entry which is preliminary data.</text>
</comment>
<dbReference type="GO" id="GO:0004176">
    <property type="term" value="F:ATP-dependent peptidase activity"/>
    <property type="evidence" value="ECO:0007669"/>
    <property type="project" value="InterPro"/>
</dbReference>
<feature type="active site" evidence="6 8">
    <location>
        <position position="154"/>
    </location>
</feature>
<feature type="compositionally biased region" description="Acidic residues" evidence="12">
    <location>
        <begin position="26"/>
        <end position="36"/>
    </location>
</feature>
<evidence type="ECO:0000256" key="3">
    <source>
        <dbReference type="ARBA" id="ARBA00022801"/>
    </source>
</evidence>
<dbReference type="HAMAP" id="MF_00444">
    <property type="entry name" value="ClpP"/>
    <property type="match status" value="1"/>
</dbReference>
<dbReference type="RefSeq" id="WP_279295393.1">
    <property type="nucleotide sequence ID" value="NZ_JAOTIF010000001.1"/>
</dbReference>
<evidence type="ECO:0000256" key="5">
    <source>
        <dbReference type="ARBA" id="ARBA00034021"/>
    </source>
</evidence>
<comment type="similarity">
    <text evidence="1 6 11">Belongs to the peptidase S14 family.</text>
</comment>
<feature type="active site" description="Nucleophile" evidence="6">
    <location>
        <position position="129"/>
    </location>
</feature>
<dbReference type="PANTHER" id="PTHR10381">
    <property type="entry name" value="ATP-DEPENDENT CLP PROTEASE PROTEOLYTIC SUBUNIT"/>
    <property type="match status" value="1"/>
</dbReference>
<dbReference type="EMBL" id="JAOTIF010000001">
    <property type="protein sequence ID" value="MCU7547949.1"/>
    <property type="molecule type" value="Genomic_DNA"/>
</dbReference>
<evidence type="ECO:0000256" key="9">
    <source>
        <dbReference type="RuleBase" id="RU000549"/>
    </source>
</evidence>
<keyword evidence="2 6" id="KW-0645">Protease</keyword>
<evidence type="ECO:0000256" key="4">
    <source>
        <dbReference type="ARBA" id="ARBA00022825"/>
    </source>
</evidence>
<dbReference type="SUPFAM" id="SSF52096">
    <property type="entry name" value="ClpP/crotonase"/>
    <property type="match status" value="1"/>
</dbReference>
<dbReference type="InterPro" id="IPR023562">
    <property type="entry name" value="ClpP/TepA"/>
</dbReference>
<dbReference type="Pfam" id="PF00574">
    <property type="entry name" value="CLP_protease"/>
    <property type="match status" value="1"/>
</dbReference>
<comment type="subunit">
    <text evidence="6">Fourteen ClpP subunits assemble into 2 heptameric rings which stack back to back to give a disk-like structure with a central cavity, resembling the structure of eukaryotic proteasomes.</text>
</comment>
<reference evidence="13" key="2">
    <citation type="submission" date="2023-04" db="EMBL/GenBank/DDBJ databases">
        <title>Paracnuella aquatica gen. nov., sp. nov., a member of the family Chitinophagaceae isolated from a hot spring.</title>
        <authorList>
            <person name="Wang C."/>
        </authorList>
    </citation>
    <scope>NUCLEOTIDE SEQUENCE</scope>
    <source>
        <strain evidence="13">LB-8</strain>
    </source>
</reference>
<name>A0A9X2XND8_9BACT</name>
<evidence type="ECO:0000313" key="13">
    <source>
        <dbReference type="EMBL" id="MCU7547949.1"/>
    </source>
</evidence>
<dbReference type="GO" id="GO:0005737">
    <property type="term" value="C:cytoplasm"/>
    <property type="evidence" value="ECO:0007669"/>
    <property type="project" value="UniProtKB-SubCell"/>
</dbReference>
<evidence type="ECO:0000256" key="11">
    <source>
        <dbReference type="RuleBase" id="RU003567"/>
    </source>
</evidence>
<dbReference type="GO" id="GO:0004252">
    <property type="term" value="F:serine-type endopeptidase activity"/>
    <property type="evidence" value="ECO:0007669"/>
    <property type="project" value="UniProtKB-UniRule"/>
</dbReference>
<accession>A0A9X2XND8</accession>
<dbReference type="Gene3D" id="3.90.226.10">
    <property type="entry name" value="2-enoyl-CoA Hydratase, Chain A, domain 1"/>
    <property type="match status" value="1"/>
</dbReference>
<dbReference type="EC" id="3.4.21.92" evidence="6 9"/>
<evidence type="ECO:0000256" key="12">
    <source>
        <dbReference type="SAM" id="MobiDB-lite"/>
    </source>
</evidence>
<dbReference type="InterPro" id="IPR029045">
    <property type="entry name" value="ClpP/crotonase-like_dom_sf"/>
</dbReference>
<feature type="compositionally biased region" description="Pro residues" evidence="12">
    <location>
        <begin position="15"/>
        <end position="25"/>
    </location>
</feature>
<dbReference type="PANTHER" id="PTHR10381:SF11">
    <property type="entry name" value="ATP-DEPENDENT CLP PROTEASE PROTEOLYTIC SUBUNIT, MITOCHONDRIAL"/>
    <property type="match status" value="1"/>
</dbReference>
<reference evidence="13" key="1">
    <citation type="submission" date="2022-09" db="EMBL/GenBank/DDBJ databases">
        <authorList>
            <person name="Yuan C."/>
            <person name="Ke Z."/>
        </authorList>
    </citation>
    <scope>NUCLEOTIDE SEQUENCE</scope>
    <source>
        <strain evidence="13">LB-8</strain>
    </source>
</reference>
<evidence type="ECO:0000256" key="6">
    <source>
        <dbReference type="HAMAP-Rule" id="MF_00444"/>
    </source>
</evidence>
<comment type="subcellular location">
    <subcellularLocation>
        <location evidence="6">Cytoplasm</location>
    </subcellularLocation>
</comment>
<organism evidence="13 14">
    <name type="scientific">Paraflavisolibacter caeni</name>
    <dbReference type="NCBI Taxonomy" id="2982496"/>
    <lineage>
        <taxon>Bacteria</taxon>
        <taxon>Pseudomonadati</taxon>
        <taxon>Bacteroidota</taxon>
        <taxon>Chitinophagia</taxon>
        <taxon>Chitinophagales</taxon>
        <taxon>Chitinophagaceae</taxon>
        <taxon>Paraflavisolibacter</taxon>
    </lineage>
</organism>
<feature type="active site" evidence="7">
    <location>
        <position position="129"/>
    </location>
</feature>
<dbReference type="GO" id="GO:0006515">
    <property type="term" value="P:protein quality control for misfolded or incompletely synthesized proteins"/>
    <property type="evidence" value="ECO:0007669"/>
    <property type="project" value="TreeGrafter"/>
</dbReference>
<dbReference type="InterPro" id="IPR033135">
    <property type="entry name" value="ClpP_His_AS"/>
</dbReference>
<evidence type="ECO:0000256" key="10">
    <source>
        <dbReference type="RuleBase" id="RU000550"/>
    </source>
</evidence>
<comment type="function">
    <text evidence="6 10">Cleaves peptides in various proteins in a process that requires ATP hydrolysis. Has a chymotrypsin-like activity. Plays a major role in the degradation of misfolded proteins.</text>
</comment>
<evidence type="ECO:0000313" key="14">
    <source>
        <dbReference type="Proteomes" id="UP001155483"/>
    </source>
</evidence>